<evidence type="ECO:0000313" key="2">
    <source>
        <dbReference type="EMBL" id="KAK3335014.1"/>
    </source>
</evidence>
<name>A0AAE0ML19_9PEZI</name>
<dbReference type="EMBL" id="JAUEPP010000009">
    <property type="protein sequence ID" value="KAK3335014.1"/>
    <property type="molecule type" value="Genomic_DNA"/>
</dbReference>
<feature type="compositionally biased region" description="Basic and acidic residues" evidence="1">
    <location>
        <begin position="86"/>
        <end position="106"/>
    </location>
</feature>
<dbReference type="Proteomes" id="UP001278500">
    <property type="component" value="Unassembled WGS sequence"/>
</dbReference>
<reference evidence="2" key="1">
    <citation type="journal article" date="2023" name="Mol. Phylogenet. Evol.">
        <title>Genome-scale phylogeny and comparative genomics of the fungal order Sordariales.</title>
        <authorList>
            <person name="Hensen N."/>
            <person name="Bonometti L."/>
            <person name="Westerberg I."/>
            <person name="Brannstrom I.O."/>
            <person name="Guillou S."/>
            <person name="Cros-Aarteil S."/>
            <person name="Calhoun S."/>
            <person name="Haridas S."/>
            <person name="Kuo A."/>
            <person name="Mondo S."/>
            <person name="Pangilinan J."/>
            <person name="Riley R."/>
            <person name="LaButti K."/>
            <person name="Andreopoulos B."/>
            <person name="Lipzen A."/>
            <person name="Chen C."/>
            <person name="Yan M."/>
            <person name="Daum C."/>
            <person name="Ng V."/>
            <person name="Clum A."/>
            <person name="Steindorff A."/>
            <person name="Ohm R.A."/>
            <person name="Martin F."/>
            <person name="Silar P."/>
            <person name="Natvig D.O."/>
            <person name="Lalanne C."/>
            <person name="Gautier V."/>
            <person name="Ament-Velasquez S.L."/>
            <person name="Kruys A."/>
            <person name="Hutchinson M.I."/>
            <person name="Powell A.J."/>
            <person name="Barry K."/>
            <person name="Miller A.N."/>
            <person name="Grigoriev I.V."/>
            <person name="Debuchy R."/>
            <person name="Gladieux P."/>
            <person name="Hiltunen Thoren M."/>
            <person name="Johannesson H."/>
        </authorList>
    </citation>
    <scope>NUCLEOTIDE SEQUENCE</scope>
    <source>
        <strain evidence="2">CBS 560.94</strain>
    </source>
</reference>
<organism evidence="2 3">
    <name type="scientific">Neurospora tetraspora</name>
    <dbReference type="NCBI Taxonomy" id="94610"/>
    <lineage>
        <taxon>Eukaryota</taxon>
        <taxon>Fungi</taxon>
        <taxon>Dikarya</taxon>
        <taxon>Ascomycota</taxon>
        <taxon>Pezizomycotina</taxon>
        <taxon>Sordariomycetes</taxon>
        <taxon>Sordariomycetidae</taxon>
        <taxon>Sordariales</taxon>
        <taxon>Sordariaceae</taxon>
        <taxon>Neurospora</taxon>
    </lineage>
</organism>
<evidence type="ECO:0000313" key="3">
    <source>
        <dbReference type="Proteomes" id="UP001278500"/>
    </source>
</evidence>
<accession>A0AAE0ML19</accession>
<dbReference type="AlphaFoldDB" id="A0AAE0ML19"/>
<keyword evidence="3" id="KW-1185">Reference proteome</keyword>
<reference evidence="2" key="2">
    <citation type="submission" date="2023-06" db="EMBL/GenBank/DDBJ databases">
        <authorList>
            <consortium name="Lawrence Berkeley National Laboratory"/>
            <person name="Haridas S."/>
            <person name="Hensen N."/>
            <person name="Bonometti L."/>
            <person name="Westerberg I."/>
            <person name="Brannstrom I.O."/>
            <person name="Guillou S."/>
            <person name="Cros-Aarteil S."/>
            <person name="Calhoun S."/>
            <person name="Kuo A."/>
            <person name="Mondo S."/>
            <person name="Pangilinan J."/>
            <person name="Riley R."/>
            <person name="Labutti K."/>
            <person name="Andreopoulos B."/>
            <person name="Lipzen A."/>
            <person name="Chen C."/>
            <person name="Yanf M."/>
            <person name="Daum C."/>
            <person name="Ng V."/>
            <person name="Clum A."/>
            <person name="Steindorff A."/>
            <person name="Ohm R."/>
            <person name="Martin F."/>
            <person name="Silar P."/>
            <person name="Natvig D."/>
            <person name="Lalanne C."/>
            <person name="Gautier V."/>
            <person name="Ament-Velasquez S.L."/>
            <person name="Kruys A."/>
            <person name="Hutchinson M.I."/>
            <person name="Powell A.J."/>
            <person name="Barry K."/>
            <person name="Miller A.N."/>
            <person name="Grigoriev I.V."/>
            <person name="Debuchy R."/>
            <person name="Gladieux P."/>
            <person name="Thoren M.H."/>
            <person name="Johannesson H."/>
        </authorList>
    </citation>
    <scope>NUCLEOTIDE SEQUENCE</scope>
    <source>
        <strain evidence="2">CBS 560.94</strain>
    </source>
</reference>
<gene>
    <name evidence="2" type="ORF">B0H65DRAFT_339953</name>
</gene>
<proteinExistence type="predicted"/>
<protein>
    <submittedName>
        <fullName evidence="2">Uncharacterized protein</fullName>
    </submittedName>
</protein>
<evidence type="ECO:0000256" key="1">
    <source>
        <dbReference type="SAM" id="MobiDB-lite"/>
    </source>
</evidence>
<feature type="region of interest" description="Disordered" evidence="1">
    <location>
        <begin position="78"/>
        <end position="144"/>
    </location>
</feature>
<comment type="caution">
    <text evidence="2">The sequence shown here is derived from an EMBL/GenBank/DDBJ whole genome shotgun (WGS) entry which is preliminary data.</text>
</comment>
<dbReference type="GeneID" id="87860781"/>
<dbReference type="RefSeq" id="XP_062677180.1">
    <property type="nucleotide sequence ID" value="XM_062823627.1"/>
</dbReference>
<sequence>MHPIVCTINWYSHYLRDNRCKVQLHWLPRCSTLSAAIADYAAGLWRRQTTIYSQEDLLPAKTDGIMNKLHQEVRNAVHRSLSEPPDAPKDKRPAQRRETVEPRISETRPSPPVFGPHLPVIEEDGSPAPSPTTEKQSRGKRKINRTRSVRRLIVLFKFASINSYLSTNSKINLRIPCGRNLIRRSIAPISGFISSSTI</sequence>